<keyword evidence="2" id="KW-0808">Transferase</keyword>
<gene>
    <name evidence="2" type="ORF">AWJ07_07635</name>
</gene>
<evidence type="ECO:0000313" key="2">
    <source>
        <dbReference type="EMBL" id="KVX00615.1"/>
    </source>
</evidence>
<comment type="caution">
    <text evidence="2">The sequence shown here is derived from an EMBL/GenBank/DDBJ whole genome shotgun (WGS) entry which is preliminary data.</text>
</comment>
<dbReference type="Gene3D" id="3.40.630.30">
    <property type="match status" value="1"/>
</dbReference>
<dbReference type="PROSITE" id="PS51186">
    <property type="entry name" value="GNAT"/>
    <property type="match status" value="1"/>
</dbReference>
<feature type="domain" description="N-acetyltransferase" evidence="1">
    <location>
        <begin position="3"/>
        <end position="142"/>
    </location>
</feature>
<dbReference type="RefSeq" id="WP_059746934.1">
    <property type="nucleotide sequence ID" value="NZ_LRDC01000040.1"/>
</dbReference>
<protein>
    <submittedName>
        <fullName evidence="2">GNAT family acetyltransferase</fullName>
    </submittedName>
</protein>
<dbReference type="Pfam" id="PF00583">
    <property type="entry name" value="Acetyltransf_1"/>
    <property type="match status" value="1"/>
</dbReference>
<evidence type="ECO:0000313" key="3">
    <source>
        <dbReference type="Proteomes" id="UP000055702"/>
    </source>
</evidence>
<dbReference type="GO" id="GO:0016747">
    <property type="term" value="F:acyltransferase activity, transferring groups other than amino-acyl groups"/>
    <property type="evidence" value="ECO:0007669"/>
    <property type="project" value="InterPro"/>
</dbReference>
<proteinExistence type="predicted"/>
<dbReference type="InterPro" id="IPR000182">
    <property type="entry name" value="GNAT_dom"/>
</dbReference>
<name>A0A106BXW1_SHEFR</name>
<dbReference type="InterPro" id="IPR016181">
    <property type="entry name" value="Acyl_CoA_acyltransferase"/>
</dbReference>
<reference evidence="2 3" key="1">
    <citation type="submission" date="2016-01" db="EMBL/GenBank/DDBJ databases">
        <title>Draft genome of the antarctic isolate Shewanella frigidimarina Ag06-30.</title>
        <authorList>
            <person name="Parmeciano Di Noto G."/>
            <person name="Vazquez S."/>
            <person name="Mac Cormack W."/>
            <person name="Iriarte A."/>
            <person name="Quiroga C."/>
        </authorList>
    </citation>
    <scope>NUCLEOTIDE SEQUENCE [LARGE SCALE GENOMIC DNA]</scope>
    <source>
        <strain evidence="2 3">Ag06-30</strain>
    </source>
</reference>
<accession>A0A106BXW1</accession>
<evidence type="ECO:0000259" key="1">
    <source>
        <dbReference type="PROSITE" id="PS51186"/>
    </source>
</evidence>
<dbReference type="SUPFAM" id="SSF55729">
    <property type="entry name" value="Acyl-CoA N-acyltransferases (Nat)"/>
    <property type="match status" value="1"/>
</dbReference>
<dbReference type="EMBL" id="LRDC01000040">
    <property type="protein sequence ID" value="KVX00615.1"/>
    <property type="molecule type" value="Genomic_DNA"/>
</dbReference>
<dbReference type="Proteomes" id="UP000055702">
    <property type="component" value="Unassembled WGS sequence"/>
</dbReference>
<dbReference type="CDD" id="cd04301">
    <property type="entry name" value="NAT_SF"/>
    <property type="match status" value="1"/>
</dbReference>
<organism evidence="2">
    <name type="scientific">Shewanella frigidimarina</name>
    <dbReference type="NCBI Taxonomy" id="56812"/>
    <lineage>
        <taxon>Bacteria</taxon>
        <taxon>Pseudomonadati</taxon>
        <taxon>Pseudomonadota</taxon>
        <taxon>Gammaproteobacteria</taxon>
        <taxon>Alteromonadales</taxon>
        <taxon>Shewanellaceae</taxon>
        <taxon>Shewanella</taxon>
    </lineage>
</organism>
<dbReference type="AlphaFoldDB" id="A0A106BXW1"/>
<sequence length="142" mass="16676">MRCEFIPATEKDKTYLLDLRKLTMVEHLEKSGQFLSDAQHEYRLNDAYECSYLVMYANELIGTLKYRVSEATVEIMQIQIHPLFQRQGFGQKILQQIITDSKPKLIELTVLKQHPALQLYKRLGFEITGEDQHEYFMQISSS</sequence>